<evidence type="ECO:0000313" key="2">
    <source>
        <dbReference type="Proteomes" id="UP001066276"/>
    </source>
</evidence>
<reference evidence="1" key="1">
    <citation type="journal article" date="2022" name="bioRxiv">
        <title>Sequencing and chromosome-scale assembly of the giantPleurodeles waltlgenome.</title>
        <authorList>
            <person name="Brown T."/>
            <person name="Elewa A."/>
            <person name="Iarovenko S."/>
            <person name="Subramanian E."/>
            <person name="Araus A.J."/>
            <person name="Petzold A."/>
            <person name="Susuki M."/>
            <person name="Suzuki K.-i.T."/>
            <person name="Hayashi T."/>
            <person name="Toyoda A."/>
            <person name="Oliveira C."/>
            <person name="Osipova E."/>
            <person name="Leigh N.D."/>
            <person name="Simon A."/>
            <person name="Yun M.H."/>
        </authorList>
    </citation>
    <scope>NUCLEOTIDE SEQUENCE</scope>
    <source>
        <strain evidence="1">20211129_DDA</strain>
        <tissue evidence="1">Liver</tissue>
    </source>
</reference>
<comment type="caution">
    <text evidence="1">The sequence shown here is derived from an EMBL/GenBank/DDBJ whole genome shotgun (WGS) entry which is preliminary data.</text>
</comment>
<dbReference type="EMBL" id="JANPWB010000008">
    <property type="protein sequence ID" value="KAJ1163656.1"/>
    <property type="molecule type" value="Genomic_DNA"/>
</dbReference>
<name>A0AAV7SHU6_PLEWA</name>
<proteinExistence type="predicted"/>
<evidence type="ECO:0000313" key="1">
    <source>
        <dbReference type="EMBL" id="KAJ1163656.1"/>
    </source>
</evidence>
<dbReference type="AlphaFoldDB" id="A0AAV7SHU6"/>
<accession>A0AAV7SHU6</accession>
<protein>
    <submittedName>
        <fullName evidence="1">Uncharacterized protein</fullName>
    </submittedName>
</protein>
<keyword evidence="2" id="KW-1185">Reference proteome</keyword>
<organism evidence="1 2">
    <name type="scientific">Pleurodeles waltl</name>
    <name type="common">Iberian ribbed newt</name>
    <dbReference type="NCBI Taxonomy" id="8319"/>
    <lineage>
        <taxon>Eukaryota</taxon>
        <taxon>Metazoa</taxon>
        <taxon>Chordata</taxon>
        <taxon>Craniata</taxon>
        <taxon>Vertebrata</taxon>
        <taxon>Euteleostomi</taxon>
        <taxon>Amphibia</taxon>
        <taxon>Batrachia</taxon>
        <taxon>Caudata</taxon>
        <taxon>Salamandroidea</taxon>
        <taxon>Salamandridae</taxon>
        <taxon>Pleurodelinae</taxon>
        <taxon>Pleurodeles</taxon>
    </lineage>
</organism>
<sequence>MHCLLKTTHNLLAVKKFTARRTRNAAQLQARGLMQRQRRDRNVDARPYWIDASRLRTTPPDFLRRICTAPAMRKKIPRIAYWNRRSPCDFASQAQDSKHHPQGV</sequence>
<gene>
    <name evidence="1" type="ORF">NDU88_004111</name>
</gene>
<dbReference type="Proteomes" id="UP001066276">
    <property type="component" value="Chromosome 4_2"/>
</dbReference>